<feature type="region of interest" description="Disordered" evidence="16">
    <location>
        <begin position="82"/>
        <end position="101"/>
    </location>
</feature>
<feature type="compositionally biased region" description="Low complexity" evidence="16">
    <location>
        <begin position="82"/>
        <end position="94"/>
    </location>
</feature>
<dbReference type="PANTHER" id="PTHR32552">
    <property type="entry name" value="FERRICHROME IRON RECEPTOR-RELATED"/>
    <property type="match status" value="1"/>
</dbReference>
<protein>
    <submittedName>
        <fullName evidence="19">Ferric-rhodotorulic acid/ferric-coprogen receptor FhuE</fullName>
    </submittedName>
</protein>
<dbReference type="InterPro" id="IPR000531">
    <property type="entry name" value="Beta-barrel_TonB"/>
</dbReference>
<dbReference type="Pfam" id="PF07715">
    <property type="entry name" value="Plug"/>
    <property type="match status" value="1"/>
</dbReference>
<keyword evidence="6 14" id="KW-0812">Transmembrane</keyword>
<dbReference type="CDD" id="cd01347">
    <property type="entry name" value="ligand_gated_channel"/>
    <property type="match status" value="1"/>
</dbReference>
<dbReference type="Pfam" id="PF00593">
    <property type="entry name" value="TonB_dep_Rec_b-barrel"/>
    <property type="match status" value="1"/>
</dbReference>
<keyword evidence="9" id="KW-0406">Ion transport</keyword>
<evidence type="ECO:0000256" key="16">
    <source>
        <dbReference type="SAM" id="MobiDB-lite"/>
    </source>
</evidence>
<feature type="domain" description="TonB-dependent receptor-like beta-barrel" evidence="17">
    <location>
        <begin position="285"/>
        <end position="728"/>
    </location>
</feature>
<dbReference type="Proteomes" id="UP001161276">
    <property type="component" value="Unassembled WGS sequence"/>
</dbReference>
<dbReference type="NCBIfam" id="TIGR01783">
    <property type="entry name" value="TonB-siderophor"/>
    <property type="match status" value="1"/>
</dbReference>
<keyword evidence="3 14" id="KW-0813">Transport</keyword>
<dbReference type="GO" id="GO:0015891">
    <property type="term" value="P:siderophore transport"/>
    <property type="evidence" value="ECO:0007669"/>
    <property type="project" value="InterPro"/>
</dbReference>
<evidence type="ECO:0000313" key="20">
    <source>
        <dbReference type="Proteomes" id="UP001161276"/>
    </source>
</evidence>
<keyword evidence="8" id="KW-0408">Iron</keyword>
<gene>
    <name evidence="19" type="primary">fhuE</name>
    <name evidence="19" type="ORF">N5K24_07770</name>
</gene>
<dbReference type="RefSeq" id="WP_280026294.1">
    <property type="nucleotide sequence ID" value="NZ_JAOCKG010000002.1"/>
</dbReference>
<dbReference type="SUPFAM" id="SSF56935">
    <property type="entry name" value="Porins"/>
    <property type="match status" value="1"/>
</dbReference>
<dbReference type="PANTHER" id="PTHR32552:SF74">
    <property type="entry name" value="HYDROXAMATE SIDEROPHORE RECEPTOR FHUE"/>
    <property type="match status" value="1"/>
</dbReference>
<dbReference type="AlphaFoldDB" id="A0AA42W7Y1"/>
<evidence type="ECO:0000256" key="3">
    <source>
        <dbReference type="ARBA" id="ARBA00022448"/>
    </source>
</evidence>
<keyword evidence="12 19" id="KW-0675">Receptor</keyword>
<dbReference type="InterPro" id="IPR010105">
    <property type="entry name" value="TonB_sidphr_rcpt"/>
</dbReference>
<reference evidence="19" key="1">
    <citation type="submission" date="2022-09" db="EMBL/GenBank/DDBJ databases">
        <title>Intensive care unit water sources are persistently colonized with multi-drug resistant bacteria and are the site of extensive horizontal gene transfer of antibiotic resistance genes.</title>
        <authorList>
            <person name="Diorio-Toth L."/>
        </authorList>
    </citation>
    <scope>NUCLEOTIDE SEQUENCE</scope>
    <source>
        <strain evidence="19">GD03676</strain>
    </source>
</reference>
<evidence type="ECO:0000256" key="10">
    <source>
        <dbReference type="ARBA" id="ARBA00023077"/>
    </source>
</evidence>
<dbReference type="Gene3D" id="2.170.130.10">
    <property type="entry name" value="TonB-dependent receptor, plug domain"/>
    <property type="match status" value="1"/>
</dbReference>
<evidence type="ECO:0000256" key="11">
    <source>
        <dbReference type="ARBA" id="ARBA00023136"/>
    </source>
</evidence>
<evidence type="ECO:0000256" key="12">
    <source>
        <dbReference type="ARBA" id="ARBA00023170"/>
    </source>
</evidence>
<name>A0AA42W7Y1_9BURK</name>
<keyword evidence="7" id="KW-0732">Signal</keyword>
<evidence type="ECO:0000256" key="14">
    <source>
        <dbReference type="PROSITE-ProRule" id="PRU01360"/>
    </source>
</evidence>
<dbReference type="Gene3D" id="2.40.170.20">
    <property type="entry name" value="TonB-dependent receptor, beta-barrel domain"/>
    <property type="match status" value="1"/>
</dbReference>
<dbReference type="GO" id="GO:0038023">
    <property type="term" value="F:signaling receptor activity"/>
    <property type="evidence" value="ECO:0007669"/>
    <property type="project" value="InterPro"/>
</dbReference>
<evidence type="ECO:0000256" key="1">
    <source>
        <dbReference type="ARBA" id="ARBA00004571"/>
    </source>
</evidence>
<sequence>MHVYRPGGRPSIIHPRFILRRTSALAVFDAGPPQAEKSVPGAPQARTACAAWGLLFALACGAAAAQESGVATLPGVQVVGDTDATTTEGTGSYTPRATAASTGLPLTLRETPQSVTVVTRQRMDDEDMRSLTDVMASTPGISVQNFDSERYSFNSRGFGVSNYMYDGIPTSFDTGYAAGESSVDPIIYDRVEVVRGATGLLTGAGNPSASINLVRKHAISREFKADISVSAGTWDNYRSTLDLSTPLNSDGSVRGRIVSAYQDTHSFLDGYQNKKKVFYGVVDADVTSRTTVSAGFNYQDNDPQRSSWGGFPLWYADGSRTDWKRSLNTGADWSSWASTTQGAFASLEHRFDNDWRVQAVASHSKNEMDGKLLYLYGWPDRETGLGMGASPSWYLGDRKQNSMDLKASGPFTMFGRRHEAVVGASLSRQYADFDYRSSLSAAPVGNFLDWDGSYPEPDWNSTSVTANRYTTKQTGWYGALRLDLADPLKLIVGGRYSTWKTDSVGFGGGDHTAFDKNAFTPYAGLLYDINETYTAYVSYTGIFNPQSYQDRNGGWLDPLEGKSYEAGIKGEFLEGRLNASAAVFQIDQDNVAQTDTGYLVPGTINQAYRAAQGTRSRGFDLEVSGEVTPGWNLAAGWSHWTASDGDGNAIQTDQPRSLVRVFTTYQLPGDWNKLTVGGGVNWQSHVYTLASGPNGDERVGQGSYAITNLMARYRFNRNLSAQLNVNNLFDRKYYSQVGFYSQGAWGAGRSAMVTMRYQY</sequence>
<dbReference type="PROSITE" id="PS52016">
    <property type="entry name" value="TONB_DEPENDENT_REC_3"/>
    <property type="match status" value="1"/>
</dbReference>
<dbReference type="InterPro" id="IPR036942">
    <property type="entry name" value="Beta-barrel_TonB_sf"/>
</dbReference>
<evidence type="ECO:0000256" key="7">
    <source>
        <dbReference type="ARBA" id="ARBA00022729"/>
    </source>
</evidence>
<keyword evidence="11 14" id="KW-0472">Membrane</keyword>
<keyword evidence="13 14" id="KW-0998">Cell outer membrane</keyword>
<evidence type="ECO:0000259" key="17">
    <source>
        <dbReference type="Pfam" id="PF00593"/>
    </source>
</evidence>
<keyword evidence="4 14" id="KW-1134">Transmembrane beta strand</keyword>
<dbReference type="EMBL" id="JAOCKG010000002">
    <property type="protein sequence ID" value="MDH2050290.1"/>
    <property type="molecule type" value="Genomic_DNA"/>
</dbReference>
<evidence type="ECO:0000259" key="18">
    <source>
        <dbReference type="Pfam" id="PF07715"/>
    </source>
</evidence>
<evidence type="ECO:0000256" key="8">
    <source>
        <dbReference type="ARBA" id="ARBA00023004"/>
    </source>
</evidence>
<evidence type="ECO:0000256" key="2">
    <source>
        <dbReference type="ARBA" id="ARBA00009810"/>
    </source>
</evidence>
<comment type="similarity">
    <text evidence="2 14 15">Belongs to the TonB-dependent receptor family.</text>
</comment>
<evidence type="ECO:0000313" key="19">
    <source>
        <dbReference type="EMBL" id="MDH2050290.1"/>
    </source>
</evidence>
<evidence type="ECO:0000256" key="15">
    <source>
        <dbReference type="RuleBase" id="RU003357"/>
    </source>
</evidence>
<keyword evidence="10 15" id="KW-0798">TonB box</keyword>
<dbReference type="InterPro" id="IPR039426">
    <property type="entry name" value="TonB-dep_rcpt-like"/>
</dbReference>
<dbReference type="NCBIfam" id="NF007447">
    <property type="entry name" value="PRK10003.1"/>
    <property type="match status" value="1"/>
</dbReference>
<evidence type="ECO:0000256" key="13">
    <source>
        <dbReference type="ARBA" id="ARBA00023237"/>
    </source>
</evidence>
<accession>A0AA42W7Y1</accession>
<dbReference type="FunFam" id="2.170.130.10:FF:000010">
    <property type="entry name" value="Ferripyoverdine receptor"/>
    <property type="match status" value="1"/>
</dbReference>
<dbReference type="GO" id="GO:0009279">
    <property type="term" value="C:cell outer membrane"/>
    <property type="evidence" value="ECO:0007669"/>
    <property type="project" value="UniProtKB-SubCell"/>
</dbReference>
<evidence type="ECO:0000256" key="5">
    <source>
        <dbReference type="ARBA" id="ARBA00022496"/>
    </source>
</evidence>
<proteinExistence type="inferred from homology"/>
<dbReference type="GO" id="GO:0015344">
    <property type="term" value="F:siderophore uptake transmembrane transporter activity"/>
    <property type="evidence" value="ECO:0007669"/>
    <property type="project" value="TreeGrafter"/>
</dbReference>
<comment type="subcellular location">
    <subcellularLocation>
        <location evidence="1 14">Cell outer membrane</location>
        <topology evidence="1 14">Multi-pass membrane protein</topology>
    </subcellularLocation>
</comment>
<dbReference type="InterPro" id="IPR037066">
    <property type="entry name" value="Plug_dom_sf"/>
</dbReference>
<evidence type="ECO:0000256" key="6">
    <source>
        <dbReference type="ARBA" id="ARBA00022692"/>
    </source>
</evidence>
<dbReference type="InterPro" id="IPR012910">
    <property type="entry name" value="Plug_dom"/>
</dbReference>
<evidence type="ECO:0000256" key="4">
    <source>
        <dbReference type="ARBA" id="ARBA00022452"/>
    </source>
</evidence>
<keyword evidence="5" id="KW-0410">Iron transport</keyword>
<organism evidence="19 20">
    <name type="scientific">Achromobacter marplatensis</name>
    <dbReference type="NCBI Taxonomy" id="470868"/>
    <lineage>
        <taxon>Bacteria</taxon>
        <taxon>Pseudomonadati</taxon>
        <taxon>Pseudomonadota</taxon>
        <taxon>Betaproteobacteria</taxon>
        <taxon>Burkholderiales</taxon>
        <taxon>Alcaligenaceae</taxon>
        <taxon>Achromobacter</taxon>
    </lineage>
</organism>
<comment type="caution">
    <text evidence="19">The sequence shown here is derived from an EMBL/GenBank/DDBJ whole genome shotgun (WGS) entry which is preliminary data.</text>
</comment>
<feature type="domain" description="TonB-dependent receptor plug" evidence="18">
    <location>
        <begin position="108"/>
        <end position="208"/>
    </location>
</feature>
<evidence type="ECO:0000256" key="9">
    <source>
        <dbReference type="ARBA" id="ARBA00023065"/>
    </source>
</evidence>